<dbReference type="GO" id="GO:0008236">
    <property type="term" value="F:serine-type peptidase activity"/>
    <property type="evidence" value="ECO:0007669"/>
    <property type="project" value="UniProtKB-KW"/>
</dbReference>
<keyword evidence="5" id="KW-0224">Dipeptidase</keyword>
<accession>A0A6L3NNQ2</accession>
<evidence type="ECO:0000313" key="6">
    <source>
        <dbReference type="Proteomes" id="UP000473571"/>
    </source>
</evidence>
<keyword evidence="2" id="KW-0645">Protease</keyword>
<evidence type="ECO:0000313" key="5">
    <source>
        <dbReference type="EMBL" id="KAB0686355.1"/>
    </source>
</evidence>
<gene>
    <name evidence="5" type="primary">pepE</name>
    <name evidence="5" type="ORF">F7R13_00880</name>
</gene>
<dbReference type="Gene3D" id="3.40.50.880">
    <property type="match status" value="1"/>
</dbReference>
<dbReference type="InterPro" id="IPR029062">
    <property type="entry name" value="Class_I_gatase-like"/>
</dbReference>
<comment type="caution">
    <text evidence="5">The sequence shown here is derived from an EMBL/GenBank/DDBJ whole genome shotgun (WGS) entry which is preliminary data.</text>
</comment>
<dbReference type="EMBL" id="VZOL01000004">
    <property type="protein sequence ID" value="KAB0686355.1"/>
    <property type="molecule type" value="Genomic_DNA"/>
</dbReference>
<reference evidence="5 6" key="1">
    <citation type="submission" date="2019-09" db="EMBL/GenBank/DDBJ databases">
        <title>Draft genome sequences of 48 bacterial type strains from the CCUG.</title>
        <authorList>
            <person name="Tunovic T."/>
            <person name="Pineiro-Iglesias B."/>
            <person name="Unosson C."/>
            <person name="Inganas E."/>
            <person name="Ohlen M."/>
            <person name="Cardew S."/>
            <person name="Jensie-Markopoulos S."/>
            <person name="Salva-Serra F."/>
            <person name="Jaen-Luchoro D."/>
            <person name="Karlsson R."/>
            <person name="Svensson-Stadler L."/>
            <person name="Chun J."/>
            <person name="Moore E."/>
        </authorList>
    </citation>
    <scope>NUCLEOTIDE SEQUENCE [LARGE SCALE GENOMIC DNA]</scope>
    <source>
        <strain evidence="5 6">CCUG 65687</strain>
    </source>
</reference>
<evidence type="ECO:0000256" key="4">
    <source>
        <dbReference type="ARBA" id="ARBA00022825"/>
    </source>
</evidence>
<protein>
    <submittedName>
        <fullName evidence="5">Dipeptidase PepE</fullName>
        <ecNumber evidence="5">3.4.13.21</ecNumber>
    </submittedName>
</protein>
<dbReference type="PANTHER" id="PTHR20842:SF0">
    <property type="entry name" value="ALPHA-ASPARTYL DIPEPTIDASE"/>
    <property type="match status" value="1"/>
</dbReference>
<dbReference type="SUPFAM" id="SSF52317">
    <property type="entry name" value="Class I glutamine amidotransferase-like"/>
    <property type="match status" value="1"/>
</dbReference>
<proteinExistence type="inferred from homology"/>
<dbReference type="GO" id="GO:0006508">
    <property type="term" value="P:proteolysis"/>
    <property type="evidence" value="ECO:0007669"/>
    <property type="project" value="UniProtKB-KW"/>
</dbReference>
<dbReference type="Pfam" id="PF03575">
    <property type="entry name" value="Peptidase_S51"/>
    <property type="match status" value="1"/>
</dbReference>
<dbReference type="AlphaFoldDB" id="A0A6L3NNQ2"/>
<evidence type="ECO:0000256" key="3">
    <source>
        <dbReference type="ARBA" id="ARBA00022801"/>
    </source>
</evidence>
<dbReference type="PANTHER" id="PTHR20842">
    <property type="entry name" value="PROTEASE S51 ALPHA-ASPARTYL DIPEPTIDASE"/>
    <property type="match status" value="1"/>
</dbReference>
<dbReference type="InterPro" id="IPR005320">
    <property type="entry name" value="Peptidase_S51"/>
</dbReference>
<sequence>MSSSRKGGLGYLEHAREQIGLLLNGRAKRVLFVPYAGGITSTYDEYEQMVRPVFEQWGFELESIHRRQPLQAISEAEAIVIGGGNTFALLKRLYDERIVDVIRERVSNGMPYVGWSAGCNVACPTIRTTNDMPIVQPPTLRALGLVHFQVNPHFISGKIAGHNGESREERIAEFLAINPNEHVVALPEGTALLVDGAAGMVIGDQGAQHFLDQRRVAVLPAQEIFNLNYIKGPVIDGSWSISQR</sequence>
<comment type="similarity">
    <text evidence="1">Belongs to the peptidase S51 family.</text>
</comment>
<keyword evidence="3 5" id="KW-0378">Hydrolase</keyword>
<dbReference type="Proteomes" id="UP000473571">
    <property type="component" value="Unassembled WGS sequence"/>
</dbReference>
<evidence type="ECO:0000256" key="1">
    <source>
        <dbReference type="ARBA" id="ARBA00006534"/>
    </source>
</evidence>
<dbReference type="EC" id="3.4.13.21" evidence="5"/>
<organism evidence="5 6">
    <name type="scientific">Burkholderia territorii</name>
    <dbReference type="NCBI Taxonomy" id="1503055"/>
    <lineage>
        <taxon>Bacteria</taxon>
        <taxon>Pseudomonadati</taxon>
        <taxon>Pseudomonadota</taxon>
        <taxon>Betaproteobacteria</taxon>
        <taxon>Burkholderiales</taxon>
        <taxon>Burkholderiaceae</taxon>
        <taxon>Burkholderia</taxon>
        <taxon>Burkholderia cepacia complex</taxon>
    </lineage>
</organism>
<dbReference type="GO" id="GO:0016805">
    <property type="term" value="F:dipeptidase activity"/>
    <property type="evidence" value="ECO:0007669"/>
    <property type="project" value="UniProtKB-KW"/>
</dbReference>
<name>A0A6L3NNQ2_9BURK</name>
<dbReference type="CDD" id="cd03146">
    <property type="entry name" value="GAT1_Peptidase_E"/>
    <property type="match status" value="1"/>
</dbReference>
<keyword evidence="4" id="KW-0720">Serine protease</keyword>
<dbReference type="NCBIfam" id="NF003642">
    <property type="entry name" value="PRK05282.1"/>
    <property type="match status" value="1"/>
</dbReference>
<evidence type="ECO:0000256" key="2">
    <source>
        <dbReference type="ARBA" id="ARBA00022670"/>
    </source>
</evidence>